<keyword evidence="5" id="KW-0175">Coiled coil</keyword>
<feature type="region of interest" description="Disordered" evidence="6">
    <location>
        <begin position="440"/>
        <end position="473"/>
    </location>
</feature>
<evidence type="ECO:0000256" key="1">
    <source>
        <dbReference type="ARBA" id="ARBA00004167"/>
    </source>
</evidence>
<dbReference type="OrthoDB" id="1047602at2759"/>
<sequence>MLEDMAAKGHFPIKVDSYLHGVAIVLKSVACEWLLMFFLLLDAAFSYFLTKFAQYCDLQVPCMLCSRLDHVFGNEKPDFYRNLLCNDHKSELSSLVLCQNHGNLADVHEMCEECLLSFATKETNHELHKILVGKLRLDCLQKPFLSMDSHMRPCSCCAKPWRSRPNVQKSVQSKVSGHVAKPDIPLPKSPVHKCLNRQEGLKKRNETLSQSPLIAGHHVGYSKGKVNSDPESDFHFSDEDDMNNVPRHQKNVKDDYLTHLDLKSPKRQYDDVFPAGLIHRTLDSSILMHSDDEPEKGETTTPTCLGTNGDGRHCFIEPNLQHICMEPSPAHPGFRSLDDVPLSSNAPEISLIVSADGGDEVSLSKKFGSFGLSDHVSHSNTPPSTNMQLPVGLTKEKWVDTKENGDVDHGSAVNNWESIDLNSTSSVTGRGTDNIRKELASKPNSSAFDDLDSSTNRHVQASSLLPEKVARRDCDGTGSNEFPIVSGTSLSHTKYATVNGHVDGPQMISTPVSMESSVPSKTHNVETSRCLEPLEESVGETDNLVDKLRQQLEYRNKCIENLQKELEEERNAAAVAANQAMAMITKLQEEKAALHMESLQYLRMMEEQAEYDMEALEKKEKEIQDLEAELDYFRIKYPEDFPECGDVLGEGAEMDESHMETIDFEA</sequence>
<dbReference type="AlphaFoldDB" id="A0A9Q1GIT6"/>
<organism evidence="9 10">
    <name type="scientific">Carnegiea gigantea</name>
    <dbReference type="NCBI Taxonomy" id="171969"/>
    <lineage>
        <taxon>Eukaryota</taxon>
        <taxon>Viridiplantae</taxon>
        <taxon>Streptophyta</taxon>
        <taxon>Embryophyta</taxon>
        <taxon>Tracheophyta</taxon>
        <taxon>Spermatophyta</taxon>
        <taxon>Magnoliopsida</taxon>
        <taxon>eudicotyledons</taxon>
        <taxon>Gunneridae</taxon>
        <taxon>Pentapetalae</taxon>
        <taxon>Caryophyllales</taxon>
        <taxon>Cactineae</taxon>
        <taxon>Cactaceae</taxon>
        <taxon>Cactoideae</taxon>
        <taxon>Echinocereeae</taxon>
        <taxon>Carnegiea</taxon>
    </lineage>
</organism>
<evidence type="ECO:0000256" key="6">
    <source>
        <dbReference type="SAM" id="MobiDB-lite"/>
    </source>
</evidence>
<comment type="subcellular location">
    <subcellularLocation>
        <location evidence="1">Membrane</location>
        <topology evidence="1">Single-pass membrane protein</topology>
    </subcellularLocation>
</comment>
<accession>A0A9Q1GIT6</accession>
<protein>
    <recommendedName>
        <fullName evidence="8">GTD-binding domain-containing protein</fullName>
    </recommendedName>
</protein>
<feature type="compositionally biased region" description="Polar residues" evidence="6">
    <location>
        <begin position="442"/>
        <end position="463"/>
    </location>
</feature>
<gene>
    <name evidence="9" type="ORF">Cgig2_028733</name>
</gene>
<evidence type="ECO:0000313" key="9">
    <source>
        <dbReference type="EMBL" id="KAJ8421375.1"/>
    </source>
</evidence>
<dbReference type="PANTHER" id="PTHR31448:SF39">
    <property type="entry name" value="MYOSIN-BINDING PROTEIN 4-RELATED"/>
    <property type="match status" value="1"/>
</dbReference>
<dbReference type="Pfam" id="PF04576">
    <property type="entry name" value="Zein-binding"/>
    <property type="match status" value="1"/>
</dbReference>
<evidence type="ECO:0000256" key="5">
    <source>
        <dbReference type="SAM" id="Coils"/>
    </source>
</evidence>
<reference evidence="9" key="1">
    <citation type="submission" date="2022-04" db="EMBL/GenBank/DDBJ databases">
        <title>Carnegiea gigantea Genome sequencing and assembly v2.</title>
        <authorList>
            <person name="Copetti D."/>
            <person name="Sanderson M.J."/>
            <person name="Burquez A."/>
            <person name="Wojciechowski M.F."/>
        </authorList>
    </citation>
    <scope>NUCLEOTIDE SEQUENCE</scope>
    <source>
        <strain evidence="9">SGP5-SGP5p</strain>
        <tissue evidence="9">Aerial part</tissue>
    </source>
</reference>
<evidence type="ECO:0000256" key="3">
    <source>
        <dbReference type="ARBA" id="ARBA00022989"/>
    </source>
</evidence>
<dbReference type="PANTHER" id="PTHR31448">
    <property type="entry name" value="MYOSIN-BINDING PROTEIN 2"/>
    <property type="match status" value="1"/>
</dbReference>
<dbReference type="InterPro" id="IPR007656">
    <property type="entry name" value="GTD-bd"/>
</dbReference>
<feature type="coiled-coil region" evidence="5">
    <location>
        <begin position="545"/>
        <end position="636"/>
    </location>
</feature>
<evidence type="ECO:0000256" key="4">
    <source>
        <dbReference type="ARBA" id="ARBA00023136"/>
    </source>
</evidence>
<evidence type="ECO:0000259" key="8">
    <source>
        <dbReference type="PROSITE" id="PS51775"/>
    </source>
</evidence>
<feature type="domain" description="GTD-binding" evidence="8">
    <location>
        <begin position="543"/>
        <end position="634"/>
    </location>
</feature>
<dbReference type="EMBL" id="JAKOGI010002755">
    <property type="protein sequence ID" value="KAJ8421375.1"/>
    <property type="molecule type" value="Genomic_DNA"/>
</dbReference>
<comment type="caution">
    <text evidence="9">The sequence shown here is derived from an EMBL/GenBank/DDBJ whole genome shotgun (WGS) entry which is preliminary data.</text>
</comment>
<proteinExistence type="predicted"/>
<feature type="transmembrane region" description="Helical" evidence="7">
    <location>
        <begin position="21"/>
        <end position="49"/>
    </location>
</feature>
<dbReference type="GO" id="GO:0016020">
    <property type="term" value="C:membrane"/>
    <property type="evidence" value="ECO:0007669"/>
    <property type="project" value="UniProtKB-SubCell"/>
</dbReference>
<dbReference type="PROSITE" id="PS51775">
    <property type="entry name" value="GTD_BINDING"/>
    <property type="match status" value="1"/>
</dbReference>
<keyword evidence="10" id="KW-1185">Reference proteome</keyword>
<dbReference type="GO" id="GO:0080115">
    <property type="term" value="F:myosin XI tail binding"/>
    <property type="evidence" value="ECO:0007669"/>
    <property type="project" value="UniProtKB-ARBA"/>
</dbReference>
<keyword evidence="2 7" id="KW-0812">Transmembrane</keyword>
<keyword evidence="4 7" id="KW-0472">Membrane</keyword>
<name>A0A9Q1GIT6_9CARY</name>
<dbReference type="Proteomes" id="UP001153076">
    <property type="component" value="Unassembled WGS sequence"/>
</dbReference>
<evidence type="ECO:0000256" key="2">
    <source>
        <dbReference type="ARBA" id="ARBA00022692"/>
    </source>
</evidence>
<keyword evidence="3 7" id="KW-1133">Transmembrane helix</keyword>
<evidence type="ECO:0000313" key="10">
    <source>
        <dbReference type="Proteomes" id="UP001153076"/>
    </source>
</evidence>
<dbReference type="InterPro" id="IPR039306">
    <property type="entry name" value="MYOB"/>
</dbReference>
<evidence type="ECO:0000256" key="7">
    <source>
        <dbReference type="SAM" id="Phobius"/>
    </source>
</evidence>